<name>A0A9Q8QIX3_9HYPO</name>
<gene>
    <name evidence="2" type="ORF">JDV02_006556</name>
</gene>
<keyword evidence="1" id="KW-0472">Membrane</keyword>
<evidence type="ECO:0000313" key="3">
    <source>
        <dbReference type="Proteomes" id="UP000829364"/>
    </source>
</evidence>
<accession>A0A9Q8QIX3</accession>
<protein>
    <submittedName>
        <fullName evidence="2">Uncharacterized protein</fullName>
    </submittedName>
</protein>
<reference evidence="2" key="1">
    <citation type="submission" date="2021-11" db="EMBL/GenBank/DDBJ databases">
        <title>Purpureocillium_takamizusanense_genome.</title>
        <authorList>
            <person name="Nguyen N.-H."/>
        </authorList>
    </citation>
    <scope>NUCLEOTIDE SEQUENCE</scope>
    <source>
        <strain evidence="2">PT3</strain>
    </source>
</reference>
<sequence>MGTVVSLTVDRVSGLIALGNWIVTFTAPFLLGILLVNHLDGTLSAASWSVLARQLHSSDWPSLLRSKSVASKKVDRRVSVVAYLNLAMTIFGIISGVVSVGGHYG</sequence>
<dbReference type="Proteomes" id="UP000829364">
    <property type="component" value="Chromosome 6"/>
</dbReference>
<dbReference type="GeneID" id="72068505"/>
<dbReference type="RefSeq" id="XP_047843956.1">
    <property type="nucleotide sequence ID" value="XM_047987965.1"/>
</dbReference>
<dbReference type="EMBL" id="CP086359">
    <property type="protein sequence ID" value="UNI20475.1"/>
    <property type="molecule type" value="Genomic_DNA"/>
</dbReference>
<organism evidence="2 3">
    <name type="scientific">Purpureocillium takamizusanense</name>
    <dbReference type="NCBI Taxonomy" id="2060973"/>
    <lineage>
        <taxon>Eukaryota</taxon>
        <taxon>Fungi</taxon>
        <taxon>Dikarya</taxon>
        <taxon>Ascomycota</taxon>
        <taxon>Pezizomycotina</taxon>
        <taxon>Sordariomycetes</taxon>
        <taxon>Hypocreomycetidae</taxon>
        <taxon>Hypocreales</taxon>
        <taxon>Ophiocordycipitaceae</taxon>
        <taxon>Purpureocillium</taxon>
    </lineage>
</organism>
<evidence type="ECO:0000313" key="2">
    <source>
        <dbReference type="EMBL" id="UNI20475.1"/>
    </source>
</evidence>
<dbReference type="AlphaFoldDB" id="A0A9Q8QIX3"/>
<evidence type="ECO:0000256" key="1">
    <source>
        <dbReference type="SAM" id="Phobius"/>
    </source>
</evidence>
<keyword evidence="1" id="KW-0812">Transmembrane</keyword>
<feature type="transmembrane region" description="Helical" evidence="1">
    <location>
        <begin position="80"/>
        <end position="104"/>
    </location>
</feature>
<dbReference type="OrthoDB" id="3034003at2759"/>
<feature type="transmembrane region" description="Helical" evidence="1">
    <location>
        <begin position="12"/>
        <end position="36"/>
    </location>
</feature>
<proteinExistence type="predicted"/>
<dbReference type="KEGG" id="ptkz:JDV02_006556"/>
<keyword evidence="3" id="KW-1185">Reference proteome</keyword>
<keyword evidence="1" id="KW-1133">Transmembrane helix</keyword>